<dbReference type="InterPro" id="IPR050251">
    <property type="entry name" value="HpcH-HpaI_aldolase"/>
</dbReference>
<accession>A0A7G9GIC8</accession>
<evidence type="ECO:0000259" key="4">
    <source>
        <dbReference type="Pfam" id="PF03328"/>
    </source>
</evidence>
<proteinExistence type="inferred from homology"/>
<dbReference type="InterPro" id="IPR040442">
    <property type="entry name" value="Pyrv_kinase-like_dom_sf"/>
</dbReference>
<comment type="similarity">
    <text evidence="1">Belongs to the HpcH/HpaI aldolase family.</text>
</comment>
<evidence type="ECO:0000256" key="2">
    <source>
        <dbReference type="ARBA" id="ARBA00022723"/>
    </source>
</evidence>
<dbReference type="GO" id="GO:0046872">
    <property type="term" value="F:metal ion binding"/>
    <property type="evidence" value="ECO:0007669"/>
    <property type="project" value="UniProtKB-KW"/>
</dbReference>
<dbReference type="EMBL" id="CP060635">
    <property type="protein sequence ID" value="QNM10560.1"/>
    <property type="molecule type" value="Genomic_DNA"/>
</dbReference>
<keyword evidence="2" id="KW-0479">Metal-binding</keyword>
<keyword evidence="6" id="KW-1185">Reference proteome</keyword>
<dbReference type="Proteomes" id="UP000515860">
    <property type="component" value="Chromosome"/>
</dbReference>
<protein>
    <submittedName>
        <fullName evidence="5">Aldolase</fullName>
    </submittedName>
</protein>
<dbReference type="Gene3D" id="3.20.20.60">
    <property type="entry name" value="Phosphoenolpyruvate-binding domains"/>
    <property type="match status" value="1"/>
</dbReference>
<keyword evidence="3" id="KW-0456">Lyase</keyword>
<evidence type="ECO:0000256" key="3">
    <source>
        <dbReference type="ARBA" id="ARBA00023239"/>
    </source>
</evidence>
<evidence type="ECO:0000313" key="5">
    <source>
        <dbReference type="EMBL" id="QNM10560.1"/>
    </source>
</evidence>
<name>A0A7G9GIC8_9FIRM</name>
<dbReference type="GO" id="GO:0016832">
    <property type="term" value="F:aldehyde-lyase activity"/>
    <property type="evidence" value="ECO:0007669"/>
    <property type="project" value="TreeGrafter"/>
</dbReference>
<dbReference type="Pfam" id="PF03328">
    <property type="entry name" value="HpcH_HpaI"/>
    <property type="match status" value="1"/>
</dbReference>
<sequence length="251" mass="27762">MIEKLKRDELVTCLKINITDNIPTEIAAMCGVDCVWLDMEHVAADYSQVNKAMLGAKMHGTEVIVRTPRGAYSNLTRPLEMDASGVMVPHVMSYEDAKEVVYYTKFHPIGRRPLDGGNADGMYCMLDQDSYLKYSNEEKLTIIQIEDVEALEDLDKIAALEGIDMLFFGPADFSQSVGCPENIWNEKTLEARKKVVEAAKAHGKYAGTVGGTGNVKELYDMGFRFVNLGADVVALSSYFGNIISEVKKLGL</sequence>
<reference evidence="5 6" key="1">
    <citation type="submission" date="2020-08" db="EMBL/GenBank/DDBJ databases">
        <authorList>
            <person name="Liu C."/>
            <person name="Sun Q."/>
        </authorList>
    </citation>
    <scope>NUCLEOTIDE SEQUENCE [LARGE SCALE GENOMIC DNA]</scope>
    <source>
        <strain evidence="5 6">NSJ-29</strain>
    </source>
</reference>
<dbReference type="InterPro" id="IPR005000">
    <property type="entry name" value="Aldolase/citrate-lyase_domain"/>
</dbReference>
<dbReference type="SUPFAM" id="SSF51621">
    <property type="entry name" value="Phosphoenolpyruvate/pyruvate domain"/>
    <property type="match status" value="1"/>
</dbReference>
<dbReference type="KEGG" id="whj:H9Q79_16575"/>
<organism evidence="5 6">
    <name type="scientific">Wansuia hejianensis</name>
    <dbReference type="NCBI Taxonomy" id="2763667"/>
    <lineage>
        <taxon>Bacteria</taxon>
        <taxon>Bacillati</taxon>
        <taxon>Bacillota</taxon>
        <taxon>Clostridia</taxon>
        <taxon>Lachnospirales</taxon>
        <taxon>Lachnospiraceae</taxon>
        <taxon>Wansuia</taxon>
    </lineage>
</organism>
<evidence type="ECO:0000256" key="1">
    <source>
        <dbReference type="ARBA" id="ARBA00005568"/>
    </source>
</evidence>
<evidence type="ECO:0000313" key="6">
    <source>
        <dbReference type="Proteomes" id="UP000515860"/>
    </source>
</evidence>
<gene>
    <name evidence="5" type="ORF">H9Q79_16575</name>
</gene>
<feature type="domain" description="HpcH/HpaI aldolase/citrate lyase" evidence="4">
    <location>
        <begin position="24"/>
        <end position="234"/>
    </location>
</feature>
<dbReference type="PANTHER" id="PTHR30502">
    <property type="entry name" value="2-KETO-3-DEOXY-L-RHAMNONATE ALDOLASE"/>
    <property type="match status" value="1"/>
</dbReference>
<dbReference type="PANTHER" id="PTHR30502:SF0">
    <property type="entry name" value="PHOSPHOENOLPYRUVATE CARBOXYLASE FAMILY PROTEIN"/>
    <property type="match status" value="1"/>
</dbReference>
<dbReference type="GO" id="GO:0005737">
    <property type="term" value="C:cytoplasm"/>
    <property type="evidence" value="ECO:0007669"/>
    <property type="project" value="TreeGrafter"/>
</dbReference>
<dbReference type="AlphaFoldDB" id="A0A7G9GIC8"/>
<dbReference type="InterPro" id="IPR015813">
    <property type="entry name" value="Pyrv/PenolPyrv_kinase-like_dom"/>
</dbReference>